<dbReference type="EMBL" id="FTOH01000005">
    <property type="protein sequence ID" value="SIS87090.1"/>
    <property type="molecule type" value="Genomic_DNA"/>
</dbReference>
<reference evidence="3" key="1">
    <citation type="submission" date="2017-01" db="EMBL/GenBank/DDBJ databases">
        <authorList>
            <person name="Varghese N."/>
            <person name="Submissions S."/>
        </authorList>
    </citation>
    <scope>NUCLEOTIDE SEQUENCE [LARGE SCALE GENOMIC DNA]</scope>
    <source>
        <strain evidence="3">DSM 24913</strain>
    </source>
</reference>
<organism evidence="2 3">
    <name type="scientific">Thalassolituus maritimus</name>
    <dbReference type="NCBI Taxonomy" id="484498"/>
    <lineage>
        <taxon>Bacteria</taxon>
        <taxon>Pseudomonadati</taxon>
        <taxon>Pseudomonadota</taxon>
        <taxon>Gammaproteobacteria</taxon>
        <taxon>Oceanospirillales</taxon>
        <taxon>Oceanospirillaceae</taxon>
        <taxon>Thalassolituus</taxon>
    </lineage>
</organism>
<dbReference type="Proteomes" id="UP000185639">
    <property type="component" value="Unassembled WGS sequence"/>
</dbReference>
<keyword evidence="1" id="KW-1133">Transmembrane helix</keyword>
<sequence length="90" mass="9954">MKNGRLRKKLNQPIQETGVLGKQRSLRFIVWFGLGATGMFWVGLCYHLGFDTGTKATAALITIALIAMVSTPKGKVKFKAVNKQRESNSQ</sequence>
<evidence type="ECO:0000313" key="2">
    <source>
        <dbReference type="EMBL" id="SIS87090.1"/>
    </source>
</evidence>
<dbReference type="RefSeq" id="WP_076515689.1">
    <property type="nucleotide sequence ID" value="NZ_FTOH01000005.1"/>
</dbReference>
<dbReference type="AlphaFoldDB" id="A0A1N7MM42"/>
<gene>
    <name evidence="2" type="ORF">SAMN05421686_105280</name>
</gene>
<evidence type="ECO:0000256" key="1">
    <source>
        <dbReference type="SAM" id="Phobius"/>
    </source>
</evidence>
<feature type="transmembrane region" description="Helical" evidence="1">
    <location>
        <begin position="56"/>
        <end position="74"/>
    </location>
</feature>
<keyword evidence="1" id="KW-0812">Transmembrane</keyword>
<keyword evidence="3" id="KW-1185">Reference proteome</keyword>
<proteinExistence type="predicted"/>
<name>A0A1N7MM42_9GAMM</name>
<evidence type="ECO:0000313" key="3">
    <source>
        <dbReference type="Proteomes" id="UP000185639"/>
    </source>
</evidence>
<accession>A0A1N7MM42</accession>
<feature type="transmembrane region" description="Helical" evidence="1">
    <location>
        <begin position="28"/>
        <end position="50"/>
    </location>
</feature>
<protein>
    <submittedName>
        <fullName evidence="2">Uncharacterized protein</fullName>
    </submittedName>
</protein>
<keyword evidence="1" id="KW-0472">Membrane</keyword>